<keyword evidence="1 11" id="KW-1003">Cell membrane</keyword>
<evidence type="ECO:0000256" key="8">
    <source>
        <dbReference type="ARBA" id="ARBA00022989"/>
    </source>
</evidence>
<comment type="similarity">
    <text evidence="11">Belongs to the glycosyltransferase 51 family.</text>
</comment>
<keyword evidence="8 11" id="KW-1133">Transmembrane helix</keyword>
<evidence type="ECO:0000256" key="6">
    <source>
        <dbReference type="ARBA" id="ARBA00022960"/>
    </source>
</evidence>
<keyword evidence="7 11" id="KW-0573">Peptidoglycan synthesis</keyword>
<dbReference type="RefSeq" id="WP_284480577.1">
    <property type="nucleotide sequence ID" value="NZ_JASNJD010000005.1"/>
</dbReference>
<dbReference type="InterPro" id="IPR011812">
    <property type="entry name" value="Pep_trsgly"/>
</dbReference>
<evidence type="ECO:0000256" key="7">
    <source>
        <dbReference type="ARBA" id="ARBA00022984"/>
    </source>
</evidence>
<organism evidence="13 14">
    <name type="scientific">Pseudodonghicola flavimaris</name>
    <dbReference type="NCBI Taxonomy" id="3050036"/>
    <lineage>
        <taxon>Bacteria</taxon>
        <taxon>Pseudomonadati</taxon>
        <taxon>Pseudomonadota</taxon>
        <taxon>Alphaproteobacteria</taxon>
        <taxon>Rhodobacterales</taxon>
        <taxon>Paracoccaceae</taxon>
        <taxon>Pseudodonghicola</taxon>
    </lineage>
</organism>
<dbReference type="GO" id="GO:0016757">
    <property type="term" value="F:glycosyltransferase activity"/>
    <property type="evidence" value="ECO:0007669"/>
    <property type="project" value="UniProtKB-KW"/>
</dbReference>
<evidence type="ECO:0000256" key="10">
    <source>
        <dbReference type="ARBA" id="ARBA00023316"/>
    </source>
</evidence>
<accession>A0ABT7EZJ3</accession>
<dbReference type="Pfam" id="PF00912">
    <property type="entry name" value="Transgly"/>
    <property type="match status" value="1"/>
</dbReference>
<dbReference type="InterPro" id="IPR036950">
    <property type="entry name" value="PBP_transglycosylase"/>
</dbReference>
<evidence type="ECO:0000256" key="3">
    <source>
        <dbReference type="ARBA" id="ARBA00022676"/>
    </source>
</evidence>
<dbReference type="SUPFAM" id="SSF53955">
    <property type="entry name" value="Lysozyme-like"/>
    <property type="match status" value="1"/>
</dbReference>
<dbReference type="HAMAP" id="MF_00766">
    <property type="entry name" value="PGT_MtgA"/>
    <property type="match status" value="1"/>
</dbReference>
<feature type="transmembrane region" description="Helical" evidence="11">
    <location>
        <begin position="26"/>
        <end position="48"/>
    </location>
</feature>
<keyword evidence="2 11" id="KW-0997">Cell inner membrane</keyword>
<dbReference type="PANTHER" id="PTHR30400">
    <property type="entry name" value="MONOFUNCTIONAL BIOSYNTHETIC PEPTIDOGLYCAN TRANSGLYCOSYLASE"/>
    <property type="match status" value="1"/>
</dbReference>
<gene>
    <name evidence="11 13" type="primary">mtgA</name>
    <name evidence="13" type="ORF">QO033_08740</name>
</gene>
<comment type="function">
    <text evidence="11">Peptidoglycan polymerase that catalyzes glycan chain elongation from lipid-linked precursors.</text>
</comment>
<dbReference type="EC" id="2.4.99.28" evidence="11"/>
<keyword evidence="14" id="KW-1185">Reference proteome</keyword>
<comment type="pathway">
    <text evidence="11">Cell wall biogenesis; peptidoglycan biosynthesis.</text>
</comment>
<evidence type="ECO:0000256" key="1">
    <source>
        <dbReference type="ARBA" id="ARBA00022475"/>
    </source>
</evidence>
<evidence type="ECO:0000256" key="11">
    <source>
        <dbReference type="HAMAP-Rule" id="MF_00766"/>
    </source>
</evidence>
<proteinExistence type="inferred from homology"/>
<keyword evidence="6 11" id="KW-0133">Cell shape</keyword>
<feature type="domain" description="Glycosyl transferase family 51" evidence="12">
    <location>
        <begin position="65"/>
        <end position="222"/>
    </location>
</feature>
<dbReference type="InterPro" id="IPR023346">
    <property type="entry name" value="Lysozyme-like_dom_sf"/>
</dbReference>
<evidence type="ECO:0000256" key="9">
    <source>
        <dbReference type="ARBA" id="ARBA00023136"/>
    </source>
</evidence>
<dbReference type="NCBIfam" id="TIGR02070">
    <property type="entry name" value="mono_pep_trsgly"/>
    <property type="match status" value="1"/>
</dbReference>
<evidence type="ECO:0000256" key="2">
    <source>
        <dbReference type="ARBA" id="ARBA00022519"/>
    </source>
</evidence>
<keyword evidence="3 11" id="KW-0328">Glycosyltransferase</keyword>
<evidence type="ECO:0000256" key="4">
    <source>
        <dbReference type="ARBA" id="ARBA00022679"/>
    </source>
</evidence>
<dbReference type="EMBL" id="JASNJD010000005">
    <property type="protein sequence ID" value="MDK3017762.1"/>
    <property type="molecule type" value="Genomic_DNA"/>
</dbReference>
<comment type="subcellular location">
    <subcellularLocation>
        <location evidence="11">Cell inner membrane</location>
        <topology evidence="11">Single-pass membrane protein</topology>
    </subcellularLocation>
</comment>
<keyword evidence="10 11" id="KW-0961">Cell wall biogenesis/degradation</keyword>
<sequence>MAKKATAKKKPGDRAPIKPLRWLRRWVLRILLVPVALIGMLVLLYTVVNPPFTYTMWVEHGKYGRIERQWADLEDIAPVMARAVVAAEDANFCLHWGFDLKAIQAAIEGGGSRGASTISQQVVKNVFLWQGRSWIRKALETVITPVVEAVWTKRRILEVYLNVAETGEGVFGVAAAARENFGVSAAELSPRQAALIAAVLPAPRARSAARPSDRTRKRALAIQDGAATIRADGRATCFED</sequence>
<dbReference type="Gene3D" id="1.10.3810.10">
    <property type="entry name" value="Biosynthetic peptidoglycan transglycosylase-like"/>
    <property type="match status" value="1"/>
</dbReference>
<evidence type="ECO:0000256" key="5">
    <source>
        <dbReference type="ARBA" id="ARBA00022692"/>
    </source>
</evidence>
<comment type="catalytic activity">
    <reaction evidence="11">
        <text>[GlcNAc-(1-&gt;4)-Mur2Ac(oyl-L-Ala-gamma-D-Glu-L-Lys-D-Ala-D-Ala)](n)-di-trans,octa-cis-undecaprenyl diphosphate + beta-D-GlcNAc-(1-&gt;4)-Mur2Ac(oyl-L-Ala-gamma-D-Glu-L-Lys-D-Ala-D-Ala)-di-trans,octa-cis-undecaprenyl diphosphate = [GlcNAc-(1-&gt;4)-Mur2Ac(oyl-L-Ala-gamma-D-Glu-L-Lys-D-Ala-D-Ala)](n+1)-di-trans,octa-cis-undecaprenyl diphosphate + di-trans,octa-cis-undecaprenyl diphosphate + H(+)</text>
        <dbReference type="Rhea" id="RHEA:23708"/>
        <dbReference type="Rhea" id="RHEA-COMP:9602"/>
        <dbReference type="Rhea" id="RHEA-COMP:9603"/>
        <dbReference type="ChEBI" id="CHEBI:15378"/>
        <dbReference type="ChEBI" id="CHEBI:58405"/>
        <dbReference type="ChEBI" id="CHEBI:60033"/>
        <dbReference type="ChEBI" id="CHEBI:78435"/>
        <dbReference type="EC" id="2.4.99.28"/>
    </reaction>
</comment>
<reference evidence="13 14" key="1">
    <citation type="submission" date="2023-05" db="EMBL/GenBank/DDBJ databases">
        <title>Pseudodonghicola sp. nov.</title>
        <authorList>
            <person name="Huang J."/>
        </authorList>
    </citation>
    <scope>NUCLEOTIDE SEQUENCE [LARGE SCALE GENOMIC DNA]</scope>
    <source>
        <strain evidence="13 14">IC7</strain>
    </source>
</reference>
<evidence type="ECO:0000313" key="13">
    <source>
        <dbReference type="EMBL" id="MDK3017762.1"/>
    </source>
</evidence>
<keyword evidence="9 11" id="KW-0472">Membrane</keyword>
<name>A0ABT7EZJ3_9RHOB</name>
<protein>
    <recommendedName>
        <fullName evidence="11">Biosynthetic peptidoglycan transglycosylase</fullName>
        <ecNumber evidence="11">2.4.99.28</ecNumber>
    </recommendedName>
    <alternativeName>
        <fullName evidence="11">Glycan polymerase</fullName>
    </alternativeName>
    <alternativeName>
        <fullName evidence="11">Peptidoglycan glycosyltransferase MtgA</fullName>
        <shortName evidence="11">PGT</shortName>
    </alternativeName>
</protein>
<evidence type="ECO:0000259" key="12">
    <source>
        <dbReference type="Pfam" id="PF00912"/>
    </source>
</evidence>
<dbReference type="Proteomes" id="UP001243757">
    <property type="component" value="Unassembled WGS sequence"/>
</dbReference>
<dbReference type="PANTHER" id="PTHR30400:SF0">
    <property type="entry name" value="BIOSYNTHETIC PEPTIDOGLYCAN TRANSGLYCOSYLASE"/>
    <property type="match status" value="1"/>
</dbReference>
<dbReference type="InterPro" id="IPR001264">
    <property type="entry name" value="Glyco_trans_51"/>
</dbReference>
<comment type="caution">
    <text evidence="13">The sequence shown here is derived from an EMBL/GenBank/DDBJ whole genome shotgun (WGS) entry which is preliminary data.</text>
</comment>
<evidence type="ECO:0000313" key="14">
    <source>
        <dbReference type="Proteomes" id="UP001243757"/>
    </source>
</evidence>
<keyword evidence="4 11" id="KW-0808">Transferase</keyword>
<keyword evidence="5 11" id="KW-0812">Transmembrane</keyword>